<dbReference type="InterPro" id="IPR004119">
    <property type="entry name" value="EcKL"/>
</dbReference>
<dbReference type="AlphaFoldDB" id="A0A1J1HLZ4"/>
<evidence type="ECO:0000259" key="1">
    <source>
        <dbReference type="SMART" id="SM00587"/>
    </source>
</evidence>
<dbReference type="PANTHER" id="PTHR11012">
    <property type="entry name" value="PROTEIN KINASE-LIKE DOMAIN-CONTAINING"/>
    <property type="match status" value="1"/>
</dbReference>
<dbReference type="Pfam" id="PF02958">
    <property type="entry name" value="EcKL"/>
    <property type="match status" value="1"/>
</dbReference>
<keyword evidence="3" id="KW-1185">Reference proteome</keyword>
<accession>A0A1J1HLZ4</accession>
<evidence type="ECO:0000313" key="3">
    <source>
        <dbReference type="Proteomes" id="UP000183832"/>
    </source>
</evidence>
<dbReference type="OrthoDB" id="8250698at2759"/>
<name>A0A1J1HLZ4_9DIPT</name>
<dbReference type="PANTHER" id="PTHR11012:SF12">
    <property type="entry name" value="CHK KINASE-LIKE DOMAIN-CONTAINING PROTEIN-RELATED"/>
    <property type="match status" value="1"/>
</dbReference>
<dbReference type="InterPro" id="IPR011009">
    <property type="entry name" value="Kinase-like_dom_sf"/>
</dbReference>
<dbReference type="STRING" id="568069.A0A1J1HLZ4"/>
<organism evidence="2 3">
    <name type="scientific">Clunio marinus</name>
    <dbReference type="NCBI Taxonomy" id="568069"/>
    <lineage>
        <taxon>Eukaryota</taxon>
        <taxon>Metazoa</taxon>
        <taxon>Ecdysozoa</taxon>
        <taxon>Arthropoda</taxon>
        <taxon>Hexapoda</taxon>
        <taxon>Insecta</taxon>
        <taxon>Pterygota</taxon>
        <taxon>Neoptera</taxon>
        <taxon>Endopterygota</taxon>
        <taxon>Diptera</taxon>
        <taxon>Nematocera</taxon>
        <taxon>Chironomoidea</taxon>
        <taxon>Chironomidae</taxon>
        <taxon>Clunio</taxon>
    </lineage>
</organism>
<sequence length="412" mass="47792">MEQLAVFLQTPPSWLDQSFFEKVIKKHENDPDGQVIDFKVVPGSQIGDNFASAVFRCSITYKSKYTKEPKVLSTFIKVQPQFPPEMSHFQNVTLFTNEIEMFSKVLPEIQSLWTSINDKDILCPQLIYQSTDPALVLILKDVSGDGFAITQKPPEDYEVSKRIFRRLAKYHASTFFLANEKKYNFEHFNFTMIKNPMMHGMFSQIFNAFCENAKAWDGFEKFIPHLENFKKDLIEKTGKVFTANTGEFSFNILNHADFHLKNILFKNKSDGSMEDFYIIDYQLCFYGTPAIDLIYALYYFVTPQNRLKYRAELIALYYEEFADSLKKFGYLKAPPSLIDLQVELLRNGSFEVVLAICMSIFFFIDFGKLREMGIDFIPSAPGEGMKKIFNIVAGFKDNILQELPRWCYNGFI</sequence>
<proteinExistence type="predicted"/>
<evidence type="ECO:0000313" key="2">
    <source>
        <dbReference type="EMBL" id="CRK88947.1"/>
    </source>
</evidence>
<gene>
    <name evidence="2" type="ORF">CLUMA_CG002639</name>
</gene>
<dbReference type="Proteomes" id="UP000183832">
    <property type="component" value="Unassembled WGS sequence"/>
</dbReference>
<dbReference type="SUPFAM" id="SSF56112">
    <property type="entry name" value="Protein kinase-like (PK-like)"/>
    <property type="match status" value="1"/>
</dbReference>
<dbReference type="EMBL" id="CVRI01000010">
    <property type="protein sequence ID" value="CRK88947.1"/>
    <property type="molecule type" value="Genomic_DNA"/>
</dbReference>
<dbReference type="InterPro" id="IPR015897">
    <property type="entry name" value="CHK_kinase-like"/>
</dbReference>
<dbReference type="Gene3D" id="3.90.1200.10">
    <property type="match status" value="1"/>
</dbReference>
<reference evidence="2 3" key="1">
    <citation type="submission" date="2015-04" db="EMBL/GenBank/DDBJ databases">
        <authorList>
            <person name="Syromyatnikov M.Y."/>
            <person name="Popov V.N."/>
        </authorList>
    </citation>
    <scope>NUCLEOTIDE SEQUENCE [LARGE SCALE GENOMIC DNA]</scope>
</reference>
<feature type="domain" description="CHK kinase-like" evidence="1">
    <location>
        <begin position="137"/>
        <end position="327"/>
    </location>
</feature>
<dbReference type="SMART" id="SM00587">
    <property type="entry name" value="CHK"/>
    <property type="match status" value="1"/>
</dbReference>
<protein>
    <submittedName>
        <fullName evidence="2">CLUMA_CG002639, isoform A</fullName>
    </submittedName>
</protein>